<dbReference type="SUPFAM" id="SSF54211">
    <property type="entry name" value="Ribosomal protein S5 domain 2-like"/>
    <property type="match status" value="1"/>
</dbReference>
<feature type="domain" description="GHMP kinase N-terminal" evidence="11">
    <location>
        <begin position="98"/>
        <end position="175"/>
    </location>
</feature>
<dbReference type="InterPro" id="IPR006205">
    <property type="entry name" value="Mev_gal_kin"/>
</dbReference>
<evidence type="ECO:0000256" key="8">
    <source>
        <dbReference type="ARBA" id="ARBA00023098"/>
    </source>
</evidence>
<dbReference type="GO" id="GO:0019287">
    <property type="term" value="P:isopentenyl diphosphate biosynthetic process, mevalonate pathway"/>
    <property type="evidence" value="ECO:0007669"/>
    <property type="project" value="UniProtKB-UniPathway"/>
</dbReference>
<dbReference type="STRING" id="1210086.GCA_001613105_03348"/>
<comment type="pathway">
    <text evidence="9">Isoprenoid biosynthesis; isopentenyl diphosphate biosynthesis via mevalonate pathway; isopentenyl diphosphate from (R)-mevalonate: step 1/3.</text>
</comment>
<dbReference type="Pfam" id="PF08544">
    <property type="entry name" value="GHMP_kinases_C"/>
    <property type="match status" value="1"/>
</dbReference>
<dbReference type="Gene3D" id="3.30.70.890">
    <property type="entry name" value="GHMP kinase, C-terminal domain"/>
    <property type="match status" value="1"/>
</dbReference>
<dbReference type="GO" id="GO:0005524">
    <property type="term" value="F:ATP binding"/>
    <property type="evidence" value="ECO:0007669"/>
    <property type="project" value="UniProtKB-KW"/>
</dbReference>
<dbReference type="InterPro" id="IPR013750">
    <property type="entry name" value="GHMP_kinase_C_dom"/>
</dbReference>
<keyword evidence="7" id="KW-0460">Magnesium</keyword>
<evidence type="ECO:0000313" key="13">
    <source>
        <dbReference type="EMBL" id="RDI65151.1"/>
    </source>
</evidence>
<dbReference type="PANTHER" id="PTHR43290">
    <property type="entry name" value="MEVALONATE KINASE"/>
    <property type="match status" value="1"/>
</dbReference>
<dbReference type="Pfam" id="PF00288">
    <property type="entry name" value="GHMP_kinases_N"/>
    <property type="match status" value="1"/>
</dbReference>
<dbReference type="GO" id="GO:0005829">
    <property type="term" value="C:cytosol"/>
    <property type="evidence" value="ECO:0007669"/>
    <property type="project" value="TreeGrafter"/>
</dbReference>
<evidence type="ECO:0000256" key="9">
    <source>
        <dbReference type="ARBA" id="ARBA00029438"/>
    </source>
</evidence>
<evidence type="ECO:0000256" key="4">
    <source>
        <dbReference type="ARBA" id="ARBA00022741"/>
    </source>
</evidence>
<evidence type="ECO:0000259" key="11">
    <source>
        <dbReference type="Pfam" id="PF00288"/>
    </source>
</evidence>
<dbReference type="GO" id="GO:0004496">
    <property type="term" value="F:mevalonate kinase activity"/>
    <property type="evidence" value="ECO:0007669"/>
    <property type="project" value="InterPro"/>
</dbReference>
<dbReference type="UniPathway" id="UPA00057">
    <property type="reaction ID" value="UER00098"/>
</dbReference>
<reference evidence="13 14" key="1">
    <citation type="submission" date="2018-07" db="EMBL/GenBank/DDBJ databases">
        <title>Genomic Encyclopedia of Type Strains, Phase IV (KMG-IV): sequencing the most valuable type-strain genomes for metagenomic binning, comparative biology and taxonomic classification.</title>
        <authorList>
            <person name="Goeker M."/>
        </authorList>
    </citation>
    <scope>NUCLEOTIDE SEQUENCE [LARGE SCALE GENOMIC DNA]</scope>
    <source>
        <strain evidence="13 14">DSM 44290</strain>
    </source>
</reference>
<evidence type="ECO:0000256" key="1">
    <source>
        <dbReference type="ARBA" id="ARBA00022490"/>
    </source>
</evidence>
<dbReference type="RefSeq" id="WP_114755669.1">
    <property type="nucleotide sequence ID" value="NZ_QQBC01000006.1"/>
</dbReference>
<dbReference type="Gene3D" id="3.30.230.10">
    <property type="match status" value="1"/>
</dbReference>
<sequence length="343" mass="34806">MPQLPDSVLISPDRSARSRTPEAAADAVGSGRASAKLILFGEHVVLYGHPAISLPVPSLSVGARARRREGPVVIEVSSVDDQPGAPARVDTSAVPRMAVSAVCEYLGVPDDGLLVAVDSGIPAGHGFGSSAASSAAIIEAVASLWGRELDSDTMFELVQRSETVAHGKASGVDARTVISAGGPIWFQHGTSVPLAVADGPARPVLVVADTGVYGSTRDAVAAVRRRLEALGTAGTDILERAGAITTAAAADLAAGRFAELGEKMTATHEILARLEVSCPEIETLVAAALRAQALGAKLSGGGLGGCVIALAVGDDAARRLCTALTDAGARQCRTVALHPEGRP</sequence>
<accession>A0A370I4U2</accession>
<evidence type="ECO:0000256" key="6">
    <source>
        <dbReference type="ARBA" id="ARBA00022840"/>
    </source>
</evidence>
<dbReference type="InterPro" id="IPR020568">
    <property type="entry name" value="Ribosomal_Su5_D2-typ_SF"/>
</dbReference>
<name>A0A370I4U2_9NOCA</name>
<dbReference type="InterPro" id="IPR014721">
    <property type="entry name" value="Ribsml_uS5_D2-typ_fold_subgr"/>
</dbReference>
<keyword evidence="3" id="KW-0808">Transferase</keyword>
<evidence type="ECO:0000256" key="5">
    <source>
        <dbReference type="ARBA" id="ARBA00022777"/>
    </source>
</evidence>
<evidence type="ECO:0000256" key="10">
    <source>
        <dbReference type="SAM" id="MobiDB-lite"/>
    </source>
</evidence>
<feature type="region of interest" description="Disordered" evidence="10">
    <location>
        <begin position="1"/>
        <end position="27"/>
    </location>
</feature>
<dbReference type="EMBL" id="QQBC01000006">
    <property type="protein sequence ID" value="RDI65151.1"/>
    <property type="molecule type" value="Genomic_DNA"/>
</dbReference>
<evidence type="ECO:0000256" key="2">
    <source>
        <dbReference type="ARBA" id="ARBA00022516"/>
    </source>
</evidence>
<keyword evidence="6" id="KW-0067">ATP-binding</keyword>
<feature type="domain" description="GHMP kinase C-terminal" evidence="12">
    <location>
        <begin position="249"/>
        <end position="328"/>
    </location>
</feature>
<evidence type="ECO:0000259" key="12">
    <source>
        <dbReference type="Pfam" id="PF08544"/>
    </source>
</evidence>
<evidence type="ECO:0000256" key="7">
    <source>
        <dbReference type="ARBA" id="ARBA00022842"/>
    </source>
</evidence>
<keyword evidence="8" id="KW-0443">Lipid metabolism</keyword>
<gene>
    <name evidence="13" type="ORF">DFR76_10619</name>
</gene>
<protein>
    <submittedName>
        <fullName evidence="13">Mevalonate kinase</fullName>
    </submittedName>
</protein>
<dbReference type="AlphaFoldDB" id="A0A370I4U2"/>
<organism evidence="13 14">
    <name type="scientific">Nocardia pseudobrasiliensis</name>
    <dbReference type="NCBI Taxonomy" id="45979"/>
    <lineage>
        <taxon>Bacteria</taxon>
        <taxon>Bacillati</taxon>
        <taxon>Actinomycetota</taxon>
        <taxon>Actinomycetes</taxon>
        <taxon>Mycobacteriales</taxon>
        <taxon>Nocardiaceae</taxon>
        <taxon>Nocardia</taxon>
    </lineage>
</organism>
<keyword evidence="1" id="KW-0963">Cytoplasm</keyword>
<proteinExistence type="predicted"/>
<evidence type="ECO:0000313" key="14">
    <source>
        <dbReference type="Proteomes" id="UP000254869"/>
    </source>
</evidence>
<comment type="caution">
    <text evidence="13">The sequence shown here is derived from an EMBL/GenBank/DDBJ whole genome shotgun (WGS) entry which is preliminary data.</text>
</comment>
<dbReference type="PANTHER" id="PTHR43290:SF2">
    <property type="entry name" value="MEVALONATE KINASE"/>
    <property type="match status" value="1"/>
</dbReference>
<keyword evidence="4" id="KW-0547">Nucleotide-binding</keyword>
<dbReference type="NCBIfam" id="TIGR00549">
    <property type="entry name" value="mevalon_kin"/>
    <property type="match status" value="1"/>
</dbReference>
<dbReference type="InterPro" id="IPR006204">
    <property type="entry name" value="GHMP_kinase_N_dom"/>
</dbReference>
<evidence type="ECO:0000256" key="3">
    <source>
        <dbReference type="ARBA" id="ARBA00022679"/>
    </source>
</evidence>
<keyword evidence="14" id="KW-1185">Reference proteome</keyword>
<dbReference type="Proteomes" id="UP000254869">
    <property type="component" value="Unassembled WGS sequence"/>
</dbReference>
<dbReference type="PRINTS" id="PR00959">
    <property type="entry name" value="MEVGALKINASE"/>
</dbReference>
<dbReference type="SUPFAM" id="SSF55060">
    <property type="entry name" value="GHMP Kinase, C-terminal domain"/>
    <property type="match status" value="1"/>
</dbReference>
<keyword evidence="5 13" id="KW-0418">Kinase</keyword>
<dbReference type="InterPro" id="IPR036554">
    <property type="entry name" value="GHMP_kinase_C_sf"/>
</dbReference>
<keyword evidence="2" id="KW-0444">Lipid biosynthesis</keyword>